<dbReference type="GO" id="GO:0016020">
    <property type="term" value="C:membrane"/>
    <property type="evidence" value="ECO:0007669"/>
    <property type="project" value="UniProtKB-SubCell"/>
</dbReference>
<reference evidence="2" key="3">
    <citation type="submission" date="2018-07" db="EMBL/GenBank/DDBJ databases">
        <authorList>
            <consortium name="PulseNet: The National Subtyping Network for Foodborne Disease Surveillance"/>
            <person name="Tarr C.L."/>
            <person name="Trees E."/>
            <person name="Katz L.S."/>
            <person name="Carleton-Romer H.A."/>
            <person name="Stroika S."/>
            <person name="Kucerova Z."/>
            <person name="Roache K.F."/>
            <person name="Sabol A.L."/>
            <person name="Besser J."/>
            <person name="Gerner-Smidt P."/>
        </authorList>
    </citation>
    <scope>NUCLEOTIDE SEQUENCE</scope>
    <source>
        <strain evidence="2">2015AM-1903</strain>
    </source>
</reference>
<comment type="caution">
    <text evidence="2">The sequence shown here is derived from an EMBL/GenBank/DDBJ whole genome shotgun (WGS) entry which is preliminary data.</text>
</comment>
<organism evidence="2">
    <name type="scientific">Salmonella enterica subsp. enterica serovar Saintpaul</name>
    <dbReference type="NCBI Taxonomy" id="90105"/>
    <lineage>
        <taxon>Bacteria</taxon>
        <taxon>Pseudomonadati</taxon>
        <taxon>Pseudomonadota</taxon>
        <taxon>Gammaproteobacteria</taxon>
        <taxon>Enterobacterales</taxon>
        <taxon>Enterobacteriaceae</taxon>
        <taxon>Salmonella</taxon>
    </lineage>
</organism>
<evidence type="ECO:0000313" key="3">
    <source>
        <dbReference type="EMBL" id="HAE6947622.1"/>
    </source>
</evidence>
<proteinExistence type="predicted"/>
<accession>A0A603NAV4</accession>
<gene>
    <name evidence="2" type="ORF">CJK13_17145</name>
    <name evidence="3" type="ORF">GNB35_004720</name>
</gene>
<sequence length="40" mass="4410">MRNISHISTRGFSLIEMLLARPLPVPIAVREASKLSTSCN</sequence>
<dbReference type="EMBL" id="AAKOLH010000008">
    <property type="protein sequence ID" value="ECT9642087.1"/>
    <property type="molecule type" value="Genomic_DNA"/>
</dbReference>
<dbReference type="AlphaFoldDB" id="A0A603NAV4"/>
<dbReference type="NCBIfam" id="TIGR02532">
    <property type="entry name" value="IV_pilin_GFxxxE"/>
    <property type="match status" value="1"/>
</dbReference>
<comment type="subcellular location">
    <subcellularLocation>
        <location evidence="1">Membrane</location>
        <topology evidence="1">Single-pass membrane protein</topology>
    </subcellularLocation>
</comment>
<evidence type="ECO:0000313" key="2">
    <source>
        <dbReference type="EMBL" id="ECT9642087.1"/>
    </source>
</evidence>
<name>A0A603NAV4_SALET</name>
<dbReference type="EMBL" id="DAASTJ010000055">
    <property type="protein sequence ID" value="HAE6947622.1"/>
    <property type="molecule type" value="Genomic_DNA"/>
</dbReference>
<evidence type="ECO:0000256" key="1">
    <source>
        <dbReference type="ARBA" id="ARBA00004167"/>
    </source>
</evidence>
<reference evidence="3" key="2">
    <citation type="submission" date="2018-07" db="EMBL/GenBank/DDBJ databases">
        <authorList>
            <consortium name="NCBI Pathogen Detection Project"/>
        </authorList>
    </citation>
    <scope>NUCLEOTIDE SEQUENCE</scope>
    <source>
        <strain evidence="3">CDC B1400</strain>
    </source>
</reference>
<dbReference type="InterPro" id="IPR012902">
    <property type="entry name" value="N_methyl_site"/>
</dbReference>
<protein>
    <submittedName>
        <fullName evidence="2">Prepilin-type N-terminal cleavage/methylation domain-containing protein</fullName>
    </submittedName>
</protein>
<reference evidence="3" key="1">
    <citation type="journal article" date="2018" name="Genome Biol.">
        <title>SKESA: strategic k-mer extension for scrupulous assemblies.</title>
        <authorList>
            <person name="Souvorov A."/>
            <person name="Agarwala R."/>
            <person name="Lipman D.J."/>
        </authorList>
    </citation>
    <scope>NUCLEOTIDE SEQUENCE</scope>
    <source>
        <strain evidence="3">CDC B1400</strain>
    </source>
</reference>